<evidence type="ECO:0000256" key="5">
    <source>
        <dbReference type="ARBA" id="ARBA00023203"/>
    </source>
</evidence>
<evidence type="ECO:0000256" key="2">
    <source>
        <dbReference type="ARBA" id="ARBA00008376"/>
    </source>
</evidence>
<keyword evidence="6" id="KW-0175">Coiled coil</keyword>
<name>A0AAV1JB93_9NEOP</name>
<keyword evidence="4" id="KW-0963">Cytoplasm</keyword>
<comment type="similarity">
    <text evidence="2">Belongs to the vinculin/alpha-catenin family.</text>
</comment>
<evidence type="ECO:0000256" key="1">
    <source>
        <dbReference type="ARBA" id="ARBA00004496"/>
    </source>
</evidence>
<dbReference type="Gene3D" id="1.20.120.810">
    <property type="entry name" value="Vinculin, Vh2 four-helix bundle"/>
    <property type="match status" value="1"/>
</dbReference>
<gene>
    <name evidence="7" type="ORF">LNINA_LOCUS6152</name>
</gene>
<keyword evidence="8" id="KW-1185">Reference proteome</keyword>
<evidence type="ECO:0000313" key="8">
    <source>
        <dbReference type="Proteomes" id="UP001497472"/>
    </source>
</evidence>
<organism evidence="7 8">
    <name type="scientific">Leptosia nina</name>
    <dbReference type="NCBI Taxonomy" id="320188"/>
    <lineage>
        <taxon>Eukaryota</taxon>
        <taxon>Metazoa</taxon>
        <taxon>Ecdysozoa</taxon>
        <taxon>Arthropoda</taxon>
        <taxon>Hexapoda</taxon>
        <taxon>Insecta</taxon>
        <taxon>Pterygota</taxon>
        <taxon>Neoptera</taxon>
        <taxon>Endopterygota</taxon>
        <taxon>Lepidoptera</taxon>
        <taxon>Glossata</taxon>
        <taxon>Ditrysia</taxon>
        <taxon>Papilionoidea</taxon>
        <taxon>Pieridae</taxon>
        <taxon>Pierinae</taxon>
        <taxon>Leptosia</taxon>
    </lineage>
</organism>
<dbReference type="EMBL" id="CAVLEF010000008">
    <property type="protein sequence ID" value="CAK1546593.1"/>
    <property type="molecule type" value="Genomic_DNA"/>
</dbReference>
<dbReference type="InterPro" id="IPR036723">
    <property type="entry name" value="Alpha-catenin/vinculin-like_sf"/>
</dbReference>
<proteinExistence type="inferred from homology"/>
<evidence type="ECO:0000256" key="6">
    <source>
        <dbReference type="SAM" id="Coils"/>
    </source>
</evidence>
<reference evidence="7 8" key="1">
    <citation type="submission" date="2023-11" db="EMBL/GenBank/DDBJ databases">
        <authorList>
            <person name="Okamura Y."/>
        </authorList>
    </citation>
    <scope>NUCLEOTIDE SEQUENCE [LARGE SCALE GENOMIC DNA]</scope>
</reference>
<dbReference type="PANTHER" id="PTHR46180">
    <property type="entry name" value="VINCULIN"/>
    <property type="match status" value="1"/>
</dbReference>
<protein>
    <recommendedName>
        <fullName evidence="3">Vinculin</fullName>
    </recommendedName>
</protein>
<dbReference type="GO" id="GO:0051015">
    <property type="term" value="F:actin filament binding"/>
    <property type="evidence" value="ECO:0007669"/>
    <property type="project" value="InterPro"/>
</dbReference>
<dbReference type="Gene3D" id="1.20.120.230">
    <property type="entry name" value="Alpha-catenin/vinculin-like"/>
    <property type="match status" value="2"/>
</dbReference>
<dbReference type="GO" id="GO:0071944">
    <property type="term" value="C:cell periphery"/>
    <property type="evidence" value="ECO:0007669"/>
    <property type="project" value="UniProtKB-ARBA"/>
</dbReference>
<dbReference type="AlphaFoldDB" id="A0AAV1JB93"/>
<keyword evidence="5" id="KW-0009">Actin-binding</keyword>
<dbReference type="SUPFAM" id="SSF47220">
    <property type="entry name" value="alpha-catenin/vinculin-like"/>
    <property type="match status" value="2"/>
</dbReference>
<dbReference type="Gene3D" id="1.20.1420.10">
    <property type="entry name" value="Talin, central domain"/>
    <property type="match status" value="2"/>
</dbReference>
<evidence type="ECO:0000313" key="7">
    <source>
        <dbReference type="EMBL" id="CAK1546593.1"/>
    </source>
</evidence>
<dbReference type="Pfam" id="PF01044">
    <property type="entry name" value="Vinculin"/>
    <property type="match status" value="1"/>
</dbReference>
<dbReference type="Proteomes" id="UP001497472">
    <property type="component" value="Unassembled WGS sequence"/>
</dbReference>
<accession>A0AAV1JB93</accession>
<feature type="coiled-coil region" evidence="6">
    <location>
        <begin position="358"/>
        <end position="392"/>
    </location>
</feature>
<evidence type="ECO:0000256" key="4">
    <source>
        <dbReference type="ARBA" id="ARBA00022490"/>
    </source>
</evidence>
<dbReference type="GO" id="GO:0007155">
    <property type="term" value="P:cell adhesion"/>
    <property type="evidence" value="ECO:0007669"/>
    <property type="project" value="InterPro"/>
</dbReference>
<dbReference type="GO" id="GO:0005737">
    <property type="term" value="C:cytoplasm"/>
    <property type="evidence" value="ECO:0007669"/>
    <property type="project" value="UniProtKB-SubCell"/>
</dbReference>
<comment type="caution">
    <text evidence="7">The sequence shown here is derived from an EMBL/GenBank/DDBJ whole genome shotgun (WGS) entry which is preliminary data.</text>
</comment>
<dbReference type="PRINTS" id="PR00806">
    <property type="entry name" value="VINCULIN"/>
</dbReference>
<comment type="subcellular location">
    <subcellularLocation>
        <location evidence="1">Cytoplasm</location>
    </subcellularLocation>
</comment>
<dbReference type="InterPro" id="IPR017997">
    <property type="entry name" value="Vinculin"/>
</dbReference>
<feature type="non-terminal residue" evidence="7">
    <location>
        <position position="1"/>
    </location>
</feature>
<evidence type="ECO:0000256" key="3">
    <source>
        <dbReference type="ARBA" id="ARBA00014125"/>
    </source>
</evidence>
<sequence>KIRDGCDEIKTNADNLSNPQEADESVIDDMLLVAKFSQECDDGIKTIQSAVDSVNDEHSREVLIEKLRILMDKSDLLKFATKGSVSLTNAVAIEENLQKLTEAEEKIDMLLKCTDDDDQREREGEPVNIEMIKAAQSSLSSAVISKRDDILSQALTQYAIKMLSATPKDAENQLRLKKHLERLSSLLKKRYFARGRRVATWQDSDDDDVTDISNNILKEIDENILQESKAHLSLNENALKTLITPSDSLITGDLKELHSKLYQQIQKLSFMIGTVMLSCQKQESLSKSLHSTAEAVAETAGIAKAIKEKDIIQGKRIEEATKYLTSTTYDLLVTSESVSQDLHKPESRRKLLDACRALTEALNKFAQASSRADKATRDSEELQRNLQLHQMLLTADQPTCALGYADCLDALQTQGEVIHKLNSDEPMTRAECSTTLRYVTSAVCASAEYAAHSAYLLSLSEEDEHAAKIGFVDKPRLCNVIDNIDKVCTKITSSRHLDEVKAMEPILNQQLQILSEVVEDCANKIPEEDSNRIRENYKDVKTAAEDLKQEMNAHATYKEEAILPRSTKLLNALQTLKSSINRLPSPKIGKSQEMQQQATEIMDNAKSLLQDTSRLVNKLTSSEDEVLTWVMYGTESKRVIKAYEELLNIIKNKGKDRQLLQASGSTMEDQPPKSHLETQIDLINKWLRNPACKNDVKTNAVQAAENIIDMGEKMCEDLKDVEKEEMQTVVVETKELLNECSVKYQSAKASLLLERIRELKAMIERGVVTRVVEEFLEEQPLEDFENIHKETDAKKREFLLDKKIAELLAQLARVSRTAQFVSDTSTTPIRQELLKTSNQVELLAPSLVKAAQDSVRTQDDQAIENYRKLVMEYAESLARVRELCDRAVDPIDFAQAAGETMARIKEDCKNDPKKSAYTSRVIIRLGNRVVEASLSNANVQKDPELQQTLAEIKKSITAASNTRTDLANEIIRKTEEVESALGGETIFQKEPETDQPILAAAHELHAAVRDWSARDNEVVAAAKRVAVLMAQLSHHMYNDRKNELIATAKAIVAKSHEVADLARKLAMECSDLRIRNNLLQVCQRIPLISGQLKMLTTVKGSTLGKQGTEEDQEAMNMLVGNAQNLMKSIQEVVNEAESASVKIMSQRGRRLRWKRRNYY</sequence>
<dbReference type="InterPro" id="IPR006077">
    <property type="entry name" value="Vinculin/catenin"/>
</dbReference>